<feature type="domain" description="RCK N-terminal" evidence="12">
    <location>
        <begin position="401"/>
        <end position="520"/>
    </location>
</feature>
<dbReference type="OrthoDB" id="9781411at2"/>
<keyword evidence="14" id="KW-1185">Reference proteome</keyword>
<dbReference type="InterPro" id="IPR038770">
    <property type="entry name" value="Na+/solute_symporter_sf"/>
</dbReference>
<dbReference type="EMBL" id="SLXO01000004">
    <property type="protein sequence ID" value="TCP35338.1"/>
    <property type="molecule type" value="Genomic_DNA"/>
</dbReference>
<gene>
    <name evidence="13" type="ORF">EV659_104190</name>
</gene>
<feature type="transmembrane region" description="Helical" evidence="11">
    <location>
        <begin position="111"/>
        <end position="134"/>
    </location>
</feature>
<feature type="transmembrane region" description="Helical" evidence="11">
    <location>
        <begin position="52"/>
        <end position="72"/>
    </location>
</feature>
<dbReference type="FunFam" id="3.40.50.720:FF:000036">
    <property type="entry name" value="Glutathione-regulated potassium-efflux system protein KefB"/>
    <property type="match status" value="1"/>
</dbReference>
<feature type="transmembrane region" description="Helical" evidence="11">
    <location>
        <begin position="271"/>
        <end position="290"/>
    </location>
</feature>
<feature type="transmembrane region" description="Helical" evidence="11">
    <location>
        <begin position="180"/>
        <end position="203"/>
    </location>
</feature>
<dbReference type="SUPFAM" id="SSF51735">
    <property type="entry name" value="NAD(P)-binding Rossmann-fold domains"/>
    <property type="match status" value="1"/>
</dbReference>
<dbReference type="GO" id="GO:1902600">
    <property type="term" value="P:proton transmembrane transport"/>
    <property type="evidence" value="ECO:0007669"/>
    <property type="project" value="InterPro"/>
</dbReference>
<dbReference type="PANTHER" id="PTHR46157">
    <property type="entry name" value="K(+) EFFLUX ANTIPORTER 3, CHLOROPLASTIC"/>
    <property type="match status" value="1"/>
</dbReference>
<evidence type="ECO:0000256" key="2">
    <source>
        <dbReference type="ARBA" id="ARBA00005551"/>
    </source>
</evidence>
<dbReference type="RefSeq" id="WP_132708234.1">
    <property type="nucleotide sequence ID" value="NZ_JACIGF010000004.1"/>
</dbReference>
<dbReference type="Proteomes" id="UP000295399">
    <property type="component" value="Unassembled WGS sequence"/>
</dbReference>
<feature type="transmembrane region" description="Helical" evidence="11">
    <location>
        <begin position="146"/>
        <end position="168"/>
    </location>
</feature>
<evidence type="ECO:0000313" key="14">
    <source>
        <dbReference type="Proteomes" id="UP000295399"/>
    </source>
</evidence>
<comment type="subcellular location">
    <subcellularLocation>
        <location evidence="1">Endomembrane system</location>
        <topology evidence="1">Multi-pass membrane protein</topology>
    </subcellularLocation>
</comment>
<dbReference type="InterPro" id="IPR036291">
    <property type="entry name" value="NAD(P)-bd_dom_sf"/>
</dbReference>
<evidence type="ECO:0000256" key="5">
    <source>
        <dbReference type="ARBA" id="ARBA00022538"/>
    </source>
</evidence>
<dbReference type="PROSITE" id="PS51201">
    <property type="entry name" value="RCK_N"/>
    <property type="match status" value="1"/>
</dbReference>
<evidence type="ECO:0000256" key="6">
    <source>
        <dbReference type="ARBA" id="ARBA00022692"/>
    </source>
</evidence>
<dbReference type="InParanoid" id="A0A4R2PKX1"/>
<dbReference type="AlphaFoldDB" id="A0A4R2PKX1"/>
<feature type="transmembrane region" description="Helical" evidence="11">
    <location>
        <begin position="84"/>
        <end position="105"/>
    </location>
</feature>
<evidence type="ECO:0000256" key="11">
    <source>
        <dbReference type="SAM" id="Phobius"/>
    </source>
</evidence>
<evidence type="ECO:0000256" key="7">
    <source>
        <dbReference type="ARBA" id="ARBA00022958"/>
    </source>
</evidence>
<keyword evidence="5" id="KW-0633">Potassium transport</keyword>
<dbReference type="GO" id="GO:0005886">
    <property type="term" value="C:plasma membrane"/>
    <property type="evidence" value="ECO:0007669"/>
    <property type="project" value="TreeGrafter"/>
</dbReference>
<dbReference type="Gene3D" id="3.40.50.720">
    <property type="entry name" value="NAD(P)-binding Rossmann-like Domain"/>
    <property type="match status" value="1"/>
</dbReference>
<evidence type="ECO:0000313" key="13">
    <source>
        <dbReference type="EMBL" id="TCP35338.1"/>
    </source>
</evidence>
<protein>
    <submittedName>
        <fullName evidence="13">Kef-type potassium/proton antiporter (CPA2 family)</fullName>
    </submittedName>
</protein>
<dbReference type="GO" id="GO:0015297">
    <property type="term" value="F:antiporter activity"/>
    <property type="evidence" value="ECO:0007669"/>
    <property type="project" value="UniProtKB-KW"/>
</dbReference>
<evidence type="ECO:0000256" key="10">
    <source>
        <dbReference type="ARBA" id="ARBA00023136"/>
    </source>
</evidence>
<dbReference type="NCBIfam" id="TIGR00932">
    <property type="entry name" value="2a37"/>
    <property type="match status" value="1"/>
</dbReference>
<dbReference type="GO" id="GO:0006813">
    <property type="term" value="P:potassium ion transport"/>
    <property type="evidence" value="ECO:0007669"/>
    <property type="project" value="UniProtKB-KW"/>
</dbReference>
<evidence type="ECO:0000256" key="8">
    <source>
        <dbReference type="ARBA" id="ARBA00022989"/>
    </source>
</evidence>
<keyword evidence="4" id="KW-0050">Antiport</keyword>
<evidence type="ECO:0000259" key="12">
    <source>
        <dbReference type="PROSITE" id="PS51201"/>
    </source>
</evidence>
<dbReference type="InterPro" id="IPR006153">
    <property type="entry name" value="Cation/H_exchanger_TM"/>
</dbReference>
<proteinExistence type="inferred from homology"/>
<reference evidence="13 14" key="1">
    <citation type="submission" date="2019-03" db="EMBL/GenBank/DDBJ databases">
        <title>Genomic Encyclopedia of Type Strains, Phase IV (KMG-IV): sequencing the most valuable type-strain genomes for metagenomic binning, comparative biology and taxonomic classification.</title>
        <authorList>
            <person name="Goeker M."/>
        </authorList>
    </citation>
    <scope>NUCLEOTIDE SEQUENCE [LARGE SCALE GENOMIC DNA]</scope>
    <source>
        <strain evidence="13 14">DSM 2132</strain>
    </source>
</reference>
<keyword evidence="7" id="KW-0630">Potassium</keyword>
<feature type="transmembrane region" description="Helical" evidence="11">
    <location>
        <begin position="359"/>
        <end position="377"/>
    </location>
</feature>
<keyword evidence="9" id="KW-0406">Ion transport</keyword>
<comment type="caution">
    <text evidence="13">The sequence shown here is derived from an EMBL/GenBank/DDBJ whole genome shotgun (WGS) entry which is preliminary data.</text>
</comment>
<dbReference type="Pfam" id="PF00999">
    <property type="entry name" value="Na_H_Exchanger"/>
    <property type="match status" value="1"/>
</dbReference>
<feature type="transmembrane region" description="Helical" evidence="11">
    <location>
        <begin position="327"/>
        <end position="347"/>
    </location>
</feature>
<dbReference type="InterPro" id="IPR003148">
    <property type="entry name" value="RCK_N"/>
</dbReference>
<keyword evidence="6 11" id="KW-0812">Transmembrane</keyword>
<keyword evidence="10 11" id="KW-0472">Membrane</keyword>
<dbReference type="PANTHER" id="PTHR46157:SF4">
    <property type="entry name" value="K(+) EFFLUX ANTIPORTER 3, CHLOROPLASTIC"/>
    <property type="match status" value="1"/>
</dbReference>
<accession>A0A4R2PKX1</accession>
<keyword evidence="3" id="KW-0813">Transport</keyword>
<organism evidence="13 14">
    <name type="scientific">Rhodothalassium salexigens DSM 2132</name>
    <dbReference type="NCBI Taxonomy" id="1188247"/>
    <lineage>
        <taxon>Bacteria</taxon>
        <taxon>Pseudomonadati</taxon>
        <taxon>Pseudomonadota</taxon>
        <taxon>Alphaproteobacteria</taxon>
        <taxon>Rhodothalassiales</taxon>
        <taxon>Rhodothalassiaceae</taxon>
        <taxon>Rhodothalassium</taxon>
    </lineage>
</organism>
<sequence>MPILNQALIFLGAALIAVPIAKRLGLGAVLGYLIAGAVLGPSVSGLFQHPDAILDVAEMGVVLLLFVIGLELQPSRLWTMRHTVFGLGGLQTALTAALLTPVLIWLAGLDWALALTLGVMLAASSTPLALQMLAERQELKQAHGRVAFSVVLFQDLMAIPLFTVIPLLGMAGIGAASAPALLHSAAVSLAVVAAFLIGGRFVLRRVLRLIAEVDQQEAFTATALFTVAASAWVMTQAGLSPALGAFAAGVLLADSEYRHELEARIEPFKGLLLSLFFIAIGMSLKLSLVIAHPLTILGAVAGLVAVKAAVLYALARAWKLPGRPARKLALVLSQGGEFAFALLILAFQEDLLDRTMLEGSLLVVGLSMATTPLLMALDDALARRQSRPEPRRPDYDAPDDGAEVILAGFGRVGQIVARVLRGRGIAFTALEERLDQVEMARRFGSKVYFGDAGRLDLLEAAGADRAKLFVLAVEDVEQSLRIADTVRTHYPDLPILARARNRDHVYRLMDRGVAVIERETFHSSLRLATATLTRLGLSDDEALSIVERFRRHDENRLYLAHATYKDEQKLIELAKREVAVLSQLLQDDSDLRS</sequence>
<dbReference type="Gene3D" id="1.20.1530.20">
    <property type="match status" value="1"/>
</dbReference>
<dbReference type="InterPro" id="IPR004771">
    <property type="entry name" value="K/H_exchanger"/>
</dbReference>
<evidence type="ECO:0000256" key="9">
    <source>
        <dbReference type="ARBA" id="ARBA00023065"/>
    </source>
</evidence>
<evidence type="ECO:0000256" key="3">
    <source>
        <dbReference type="ARBA" id="ARBA00022448"/>
    </source>
</evidence>
<keyword evidence="8 11" id="KW-1133">Transmembrane helix</keyword>
<dbReference type="GO" id="GO:0008324">
    <property type="term" value="F:monoatomic cation transmembrane transporter activity"/>
    <property type="evidence" value="ECO:0007669"/>
    <property type="project" value="InterPro"/>
</dbReference>
<comment type="similarity">
    <text evidence="2">Belongs to the monovalent cation:proton antiporter 2 (CPA2) transporter (TC 2.A.37) family.</text>
</comment>
<name>A0A4R2PKX1_RHOSA</name>
<dbReference type="FunCoup" id="A0A4R2PKX1">
    <property type="interactions" value="459"/>
</dbReference>
<evidence type="ECO:0000256" key="4">
    <source>
        <dbReference type="ARBA" id="ARBA00022449"/>
    </source>
</evidence>
<dbReference type="GO" id="GO:0012505">
    <property type="term" value="C:endomembrane system"/>
    <property type="evidence" value="ECO:0007669"/>
    <property type="project" value="UniProtKB-SubCell"/>
</dbReference>
<evidence type="ECO:0000256" key="1">
    <source>
        <dbReference type="ARBA" id="ARBA00004127"/>
    </source>
</evidence>
<feature type="transmembrane region" description="Helical" evidence="11">
    <location>
        <begin position="296"/>
        <end position="315"/>
    </location>
</feature>
<dbReference type="Pfam" id="PF02254">
    <property type="entry name" value="TrkA_N"/>
    <property type="match status" value="1"/>
</dbReference>